<name>A0A383S6A0_9ACTN</name>
<reference evidence="3" key="2">
    <citation type="submission" date="2018-08" db="EMBL/GenBank/DDBJ databases">
        <authorList>
            <person name="Ferrada E.E."/>
            <person name="Latorre B.A."/>
        </authorList>
    </citation>
    <scope>NUCLEOTIDE SEQUENCE [LARGE SCALE GENOMIC DNA]</scope>
    <source>
        <strain evidence="3">Propionibacterium_australiense1</strain>
    </source>
</reference>
<feature type="transmembrane region" description="Helical" evidence="1">
    <location>
        <begin position="20"/>
        <end position="39"/>
    </location>
</feature>
<evidence type="ECO:0000313" key="4">
    <source>
        <dbReference type="Proteomes" id="UP000263928"/>
    </source>
</evidence>
<protein>
    <submittedName>
        <fullName evidence="3">Uncharacterized protein</fullName>
    </submittedName>
</protein>
<evidence type="ECO:0000313" key="5">
    <source>
        <dbReference type="Proteomes" id="UP000279336"/>
    </source>
</evidence>
<evidence type="ECO:0000313" key="2">
    <source>
        <dbReference type="EMBL" id="RLP10185.1"/>
    </source>
</evidence>
<dbReference type="Proteomes" id="UP000263928">
    <property type="component" value="Unassembled WGS sequence"/>
</dbReference>
<dbReference type="OrthoDB" id="5196985at2"/>
<dbReference type="EMBL" id="RCIW01000008">
    <property type="protein sequence ID" value="RLP10185.1"/>
    <property type="molecule type" value="Genomic_DNA"/>
</dbReference>
<keyword evidence="4" id="KW-1185">Reference proteome</keyword>
<keyword evidence="1" id="KW-0472">Membrane</keyword>
<dbReference type="Proteomes" id="UP000279336">
    <property type="component" value="Unassembled WGS sequence"/>
</dbReference>
<accession>A0A383S6A0</accession>
<dbReference type="AlphaFoldDB" id="A0A383S6A0"/>
<evidence type="ECO:0000313" key="3">
    <source>
        <dbReference type="EMBL" id="SYZ33241.1"/>
    </source>
</evidence>
<proteinExistence type="predicted"/>
<organism evidence="3 4">
    <name type="scientific">Propionibacterium australiense</name>
    <dbReference type="NCBI Taxonomy" id="119981"/>
    <lineage>
        <taxon>Bacteria</taxon>
        <taxon>Bacillati</taxon>
        <taxon>Actinomycetota</taxon>
        <taxon>Actinomycetes</taxon>
        <taxon>Propionibacteriales</taxon>
        <taxon>Propionibacteriaceae</taxon>
        <taxon>Propionibacterium</taxon>
    </lineage>
</organism>
<keyword evidence="1" id="KW-0812">Transmembrane</keyword>
<evidence type="ECO:0000256" key="1">
    <source>
        <dbReference type="SAM" id="Phobius"/>
    </source>
</evidence>
<reference evidence="4" key="1">
    <citation type="submission" date="2018-08" db="EMBL/GenBank/DDBJ databases">
        <authorList>
            <person name="Hornung B."/>
        </authorList>
    </citation>
    <scope>NUCLEOTIDE SEQUENCE [LARGE SCALE GENOMIC DNA]</scope>
</reference>
<feature type="transmembrane region" description="Helical" evidence="1">
    <location>
        <begin position="51"/>
        <end position="72"/>
    </location>
</feature>
<sequence>MSESTQTRRHTAGLFDIRNVIGILLGVYGVILTLMGFFADKALDKTGGVNANLIGGIALIVVGAVFLVWAGLRPTYVPEPADEAADQQAA</sequence>
<gene>
    <name evidence="2" type="ORF">D7U36_06335</name>
    <name evidence="3" type="ORF">PROPAUS_1158</name>
</gene>
<reference evidence="2 5" key="3">
    <citation type="submission" date="2018-10" db="EMBL/GenBank/DDBJ databases">
        <title>Propionibacterium australiense Genome Sequencing and Assembly.</title>
        <authorList>
            <person name="Bernier A.-M."/>
            <person name="Bernard K."/>
        </authorList>
    </citation>
    <scope>NUCLEOTIDE SEQUENCE [LARGE SCALE GENOMIC DNA]</scope>
    <source>
        <strain evidence="2 5">NML98A078</strain>
    </source>
</reference>
<dbReference type="RefSeq" id="WP_119161599.1">
    <property type="nucleotide sequence ID" value="NZ_LR134442.1"/>
</dbReference>
<keyword evidence="1" id="KW-1133">Transmembrane helix</keyword>
<dbReference type="EMBL" id="UNQJ01000006">
    <property type="protein sequence ID" value="SYZ33241.1"/>
    <property type="molecule type" value="Genomic_DNA"/>
</dbReference>